<gene>
    <name evidence="2" type="ORF">NG653_01465</name>
</gene>
<dbReference type="RefSeq" id="WP_252739879.1">
    <property type="nucleotide sequence ID" value="NZ_JAMXIB010000001.1"/>
</dbReference>
<dbReference type="EMBL" id="JAMXIB010000001">
    <property type="protein sequence ID" value="MCO5723504.1"/>
    <property type="molecule type" value="Genomic_DNA"/>
</dbReference>
<proteinExistence type="predicted"/>
<name>A0ABT1AUD1_9FLAO</name>
<dbReference type="InterPro" id="IPR009081">
    <property type="entry name" value="PP-bd_ACP"/>
</dbReference>
<accession>A0ABT1AUD1</accession>
<keyword evidence="3" id="KW-1185">Reference proteome</keyword>
<sequence length="87" mass="9611">MKRETIYEALLKIISPYLPEDVGEAAISPGSDLIRDLNINSSHLVDIILDVEDHFNIMLEDQDMEALKTVEDALGIIEVKLGTTGNS</sequence>
<reference evidence="2 3" key="1">
    <citation type="submission" date="2022-06" db="EMBL/GenBank/DDBJ databases">
        <authorList>
            <person name="Xuan X."/>
        </authorList>
    </citation>
    <scope>NUCLEOTIDE SEQUENCE [LARGE SCALE GENOMIC DNA]</scope>
    <source>
        <strain evidence="2 3">2V75</strain>
    </source>
</reference>
<organism evidence="2 3">
    <name type="scientific">Robiginitalea marina</name>
    <dbReference type="NCBI Taxonomy" id="2954105"/>
    <lineage>
        <taxon>Bacteria</taxon>
        <taxon>Pseudomonadati</taxon>
        <taxon>Bacteroidota</taxon>
        <taxon>Flavobacteriia</taxon>
        <taxon>Flavobacteriales</taxon>
        <taxon>Flavobacteriaceae</taxon>
        <taxon>Robiginitalea</taxon>
    </lineage>
</organism>
<dbReference type="Proteomes" id="UP001206312">
    <property type="component" value="Unassembled WGS sequence"/>
</dbReference>
<evidence type="ECO:0000313" key="2">
    <source>
        <dbReference type="EMBL" id="MCO5723504.1"/>
    </source>
</evidence>
<evidence type="ECO:0000313" key="3">
    <source>
        <dbReference type="Proteomes" id="UP001206312"/>
    </source>
</evidence>
<comment type="caution">
    <text evidence="2">The sequence shown here is derived from an EMBL/GenBank/DDBJ whole genome shotgun (WGS) entry which is preliminary data.</text>
</comment>
<evidence type="ECO:0000259" key="1">
    <source>
        <dbReference type="PROSITE" id="PS50075"/>
    </source>
</evidence>
<feature type="domain" description="Carrier" evidence="1">
    <location>
        <begin position="1"/>
        <end position="81"/>
    </location>
</feature>
<dbReference type="PROSITE" id="PS50075">
    <property type="entry name" value="CARRIER"/>
    <property type="match status" value="1"/>
</dbReference>
<protein>
    <submittedName>
        <fullName evidence="2">Phosphopantetheine-binding protein</fullName>
    </submittedName>
</protein>
<dbReference type="Pfam" id="PF00550">
    <property type="entry name" value="PP-binding"/>
    <property type="match status" value="1"/>
</dbReference>
<dbReference type="InterPro" id="IPR036736">
    <property type="entry name" value="ACP-like_sf"/>
</dbReference>
<dbReference type="SUPFAM" id="SSF47336">
    <property type="entry name" value="ACP-like"/>
    <property type="match status" value="1"/>
</dbReference>
<dbReference type="Gene3D" id="1.10.1200.10">
    <property type="entry name" value="ACP-like"/>
    <property type="match status" value="1"/>
</dbReference>